<name>A0A212FIA0_DANPL</name>
<dbReference type="PANTHER" id="PTHR11306:SF55">
    <property type="entry name" value="GEO08227P1-RELATED"/>
    <property type="match status" value="1"/>
</dbReference>
<comment type="subcellular location">
    <subcellularLocation>
        <location evidence="1">Secreted</location>
    </subcellularLocation>
</comment>
<evidence type="ECO:0000256" key="3">
    <source>
        <dbReference type="ARBA" id="ARBA00022525"/>
    </source>
</evidence>
<feature type="domain" description="MD-2-related lipid-recognition" evidence="5">
    <location>
        <begin position="21"/>
        <end position="149"/>
    </location>
</feature>
<keyword evidence="7" id="KW-1185">Reference proteome</keyword>
<evidence type="ECO:0000256" key="4">
    <source>
        <dbReference type="SAM" id="SignalP"/>
    </source>
</evidence>
<dbReference type="SUPFAM" id="SSF81296">
    <property type="entry name" value="E set domains"/>
    <property type="match status" value="2"/>
</dbReference>
<accession>A0A212FIA0</accession>
<feature type="domain" description="MD-2-related lipid-recognition" evidence="5">
    <location>
        <begin position="150"/>
        <end position="284"/>
    </location>
</feature>
<organism evidence="6 7">
    <name type="scientific">Danaus plexippus plexippus</name>
    <dbReference type="NCBI Taxonomy" id="278856"/>
    <lineage>
        <taxon>Eukaryota</taxon>
        <taxon>Metazoa</taxon>
        <taxon>Ecdysozoa</taxon>
        <taxon>Arthropoda</taxon>
        <taxon>Hexapoda</taxon>
        <taxon>Insecta</taxon>
        <taxon>Pterygota</taxon>
        <taxon>Neoptera</taxon>
        <taxon>Endopterygota</taxon>
        <taxon>Lepidoptera</taxon>
        <taxon>Glossata</taxon>
        <taxon>Ditrysia</taxon>
        <taxon>Papilionoidea</taxon>
        <taxon>Nymphalidae</taxon>
        <taxon>Danainae</taxon>
        <taxon>Danaini</taxon>
        <taxon>Danaina</taxon>
        <taxon>Danaus</taxon>
        <taxon>Danaus</taxon>
    </lineage>
</organism>
<comment type="similarity">
    <text evidence="2">Belongs to the NPC2 family.</text>
</comment>
<dbReference type="STRING" id="278856.A0A212FIA0"/>
<gene>
    <name evidence="6" type="ORF">KGM_211605</name>
</gene>
<protein>
    <submittedName>
        <fullName evidence="6">Promoting protein</fullName>
    </submittedName>
</protein>
<dbReference type="AlphaFoldDB" id="A0A212FIA0"/>
<evidence type="ECO:0000313" key="6">
    <source>
        <dbReference type="EMBL" id="OWR53463.1"/>
    </source>
</evidence>
<dbReference type="InterPro" id="IPR003172">
    <property type="entry name" value="ML_dom"/>
</dbReference>
<evidence type="ECO:0000313" key="7">
    <source>
        <dbReference type="Proteomes" id="UP000007151"/>
    </source>
</evidence>
<reference evidence="6 7" key="1">
    <citation type="journal article" date="2011" name="Cell">
        <title>The monarch butterfly genome yields insights into long-distance migration.</title>
        <authorList>
            <person name="Zhan S."/>
            <person name="Merlin C."/>
            <person name="Boore J.L."/>
            <person name="Reppert S.M."/>
        </authorList>
    </citation>
    <scope>NUCLEOTIDE SEQUENCE [LARGE SCALE GENOMIC DNA]</scope>
    <source>
        <strain evidence="6">F-2</strain>
    </source>
</reference>
<dbReference type="KEGG" id="dpl:KGM_211605"/>
<dbReference type="Pfam" id="PF02221">
    <property type="entry name" value="E1_DerP2_DerF2"/>
    <property type="match status" value="2"/>
</dbReference>
<dbReference type="eggNOG" id="ENOG502T7UY">
    <property type="taxonomic scope" value="Eukaryota"/>
</dbReference>
<dbReference type="Gene3D" id="2.60.40.770">
    <property type="match status" value="2"/>
</dbReference>
<evidence type="ECO:0000256" key="1">
    <source>
        <dbReference type="ARBA" id="ARBA00004613"/>
    </source>
</evidence>
<dbReference type="GO" id="GO:0032934">
    <property type="term" value="F:sterol binding"/>
    <property type="evidence" value="ECO:0007669"/>
    <property type="project" value="InterPro"/>
</dbReference>
<dbReference type="GO" id="GO:0005576">
    <property type="term" value="C:extracellular region"/>
    <property type="evidence" value="ECO:0007669"/>
    <property type="project" value="UniProtKB-SubCell"/>
</dbReference>
<dbReference type="Proteomes" id="UP000007151">
    <property type="component" value="Unassembled WGS sequence"/>
</dbReference>
<evidence type="ECO:0000256" key="2">
    <source>
        <dbReference type="ARBA" id="ARBA00006370"/>
    </source>
</evidence>
<dbReference type="InParanoid" id="A0A212FIA0"/>
<keyword evidence="3" id="KW-0964">Secreted</keyword>
<feature type="signal peptide" evidence="4">
    <location>
        <begin position="1"/>
        <end position="16"/>
    </location>
</feature>
<feature type="chain" id="PRO_5012397340" evidence="4">
    <location>
        <begin position="17"/>
        <end position="288"/>
    </location>
</feature>
<evidence type="ECO:0000259" key="5">
    <source>
        <dbReference type="SMART" id="SM00737"/>
    </source>
</evidence>
<dbReference type="GO" id="GO:0015918">
    <property type="term" value="P:sterol transport"/>
    <property type="evidence" value="ECO:0007669"/>
    <property type="project" value="InterPro"/>
</dbReference>
<dbReference type="EMBL" id="AGBW02008411">
    <property type="protein sequence ID" value="OWR53463.1"/>
    <property type="molecule type" value="Genomic_DNA"/>
</dbReference>
<keyword evidence="4" id="KW-0732">Signal</keyword>
<dbReference type="InterPro" id="IPR014756">
    <property type="entry name" value="Ig_E-set"/>
</dbReference>
<proteinExistence type="inferred from homology"/>
<comment type="caution">
    <text evidence="6">The sequence shown here is derived from an EMBL/GenBank/DDBJ whole genome shotgun (WGS) entry which is preliminary data.</text>
</comment>
<dbReference type="PANTHER" id="PTHR11306">
    <property type="entry name" value="NIEMANN PICK TYPE C2 PROTEIN NPC2-RELATED"/>
    <property type="match status" value="1"/>
</dbReference>
<dbReference type="InterPro" id="IPR039670">
    <property type="entry name" value="NPC2-like"/>
</dbReference>
<sequence length="288" mass="32364">MKTLLVLAAVLVCVLAEVPLYNLCDETSSNICEINEVRINPCKDKKACRFKKGSPASISFDFTPKFSASKLKTGLFWASDGGDVPFLELKDADGCQLTSCPVEAGKKQELNYNLRLSKKLPSKPLTEMAQKLFYLVVCVYLVSCEYVNRKSCNNVDPTKCKIHNVKLDPCPDGPKLCNIKREEPYSIAFDFTPEFDARSLKVALLSDPNNSTSFSRAVTQLHSGCDYTKCPIEKKTRNIIELDFEYYVKSEVSTKIKSGGKIPLQLRLWNDEDDSDMCCFIFDVNVLK</sequence>
<dbReference type="FunFam" id="2.60.40.770:FF:000001">
    <property type="entry name" value="NPC intracellular cholesterol transporter 2"/>
    <property type="match status" value="1"/>
</dbReference>
<dbReference type="SMART" id="SM00737">
    <property type="entry name" value="ML"/>
    <property type="match status" value="2"/>
</dbReference>